<keyword evidence="3" id="KW-1185">Reference proteome</keyword>
<name>A0A8G1VWS8_9EURO</name>
<protein>
    <submittedName>
        <fullName evidence="2">Uncharacterized protein</fullName>
    </submittedName>
</protein>
<feature type="region of interest" description="Disordered" evidence="1">
    <location>
        <begin position="1"/>
        <end position="75"/>
    </location>
</feature>
<sequence length="75" mass="8279">MAYEVASLSSTPISSQHHFTDPNSNNNNSTHNPHNHTTYLPRSHPSPLTPPAPTNPPTKAPLILYTTQRNRNKAP</sequence>
<dbReference type="AlphaFoldDB" id="A0A8G1VWS8"/>
<dbReference type="GeneID" id="63862412"/>
<organism evidence="2 3">
    <name type="scientific">Aspergillus fijiensis CBS 313.89</name>
    <dbReference type="NCBI Taxonomy" id="1448319"/>
    <lineage>
        <taxon>Eukaryota</taxon>
        <taxon>Fungi</taxon>
        <taxon>Dikarya</taxon>
        <taxon>Ascomycota</taxon>
        <taxon>Pezizomycotina</taxon>
        <taxon>Eurotiomycetes</taxon>
        <taxon>Eurotiomycetidae</taxon>
        <taxon>Eurotiales</taxon>
        <taxon>Aspergillaceae</taxon>
        <taxon>Aspergillus</taxon>
    </lineage>
</organism>
<evidence type="ECO:0000313" key="3">
    <source>
        <dbReference type="Proteomes" id="UP000249789"/>
    </source>
</evidence>
<feature type="compositionally biased region" description="Low complexity" evidence="1">
    <location>
        <begin position="22"/>
        <end position="46"/>
    </location>
</feature>
<proteinExistence type="predicted"/>
<evidence type="ECO:0000313" key="2">
    <source>
        <dbReference type="EMBL" id="RAK75512.1"/>
    </source>
</evidence>
<dbReference type="EMBL" id="KZ824656">
    <property type="protein sequence ID" value="RAK75512.1"/>
    <property type="molecule type" value="Genomic_DNA"/>
</dbReference>
<evidence type="ECO:0000256" key="1">
    <source>
        <dbReference type="SAM" id="MobiDB-lite"/>
    </source>
</evidence>
<feature type="compositionally biased region" description="Pro residues" evidence="1">
    <location>
        <begin position="47"/>
        <end position="59"/>
    </location>
</feature>
<gene>
    <name evidence="2" type="ORF">BO72DRAFT_449692</name>
</gene>
<dbReference type="Proteomes" id="UP000249789">
    <property type="component" value="Unassembled WGS sequence"/>
</dbReference>
<feature type="compositionally biased region" description="Polar residues" evidence="1">
    <location>
        <begin position="7"/>
        <end position="17"/>
    </location>
</feature>
<reference evidence="2 3" key="1">
    <citation type="submission" date="2018-02" db="EMBL/GenBank/DDBJ databases">
        <title>The genomes of Aspergillus section Nigri reveals drivers in fungal speciation.</title>
        <authorList>
            <consortium name="DOE Joint Genome Institute"/>
            <person name="Vesth T.C."/>
            <person name="Nybo J."/>
            <person name="Theobald S."/>
            <person name="Brandl J."/>
            <person name="Frisvad J.C."/>
            <person name="Nielsen K.F."/>
            <person name="Lyhne E.K."/>
            <person name="Kogle M.E."/>
            <person name="Kuo A."/>
            <person name="Riley R."/>
            <person name="Clum A."/>
            <person name="Nolan M."/>
            <person name="Lipzen A."/>
            <person name="Salamov A."/>
            <person name="Henrissat B."/>
            <person name="Wiebenga A."/>
            <person name="De vries R.P."/>
            <person name="Grigoriev I.V."/>
            <person name="Mortensen U.H."/>
            <person name="Andersen M.R."/>
            <person name="Baker S.E."/>
        </authorList>
    </citation>
    <scope>NUCLEOTIDE SEQUENCE [LARGE SCALE GENOMIC DNA]</scope>
    <source>
        <strain evidence="2 3">CBS 313.89</strain>
    </source>
</reference>
<accession>A0A8G1VWS8</accession>
<dbReference type="RefSeq" id="XP_040799522.1">
    <property type="nucleotide sequence ID" value="XM_040945079.1"/>
</dbReference>
<dbReference type="VEuPathDB" id="FungiDB:BO72DRAFT_449692"/>